<dbReference type="Gene3D" id="3.40.228.10">
    <property type="entry name" value="Dimethylsulfoxide Reductase, domain 2"/>
    <property type="match status" value="1"/>
</dbReference>
<evidence type="ECO:0000313" key="6">
    <source>
        <dbReference type="EMBL" id="NMF93980.1"/>
    </source>
</evidence>
<proteinExistence type="inferred from homology"/>
<feature type="domain" description="4Fe-4S Mo/W bis-MGD-type" evidence="5">
    <location>
        <begin position="7"/>
        <end position="62"/>
    </location>
</feature>
<accession>A0ABX1N407</accession>
<dbReference type="SMART" id="SM00926">
    <property type="entry name" value="Molybdop_Fe4S4"/>
    <property type="match status" value="1"/>
</dbReference>
<gene>
    <name evidence="6" type="ORF">GO608_11635</name>
</gene>
<dbReference type="InterPro" id="IPR009010">
    <property type="entry name" value="Asp_de-COase-like_dom_sf"/>
</dbReference>
<dbReference type="Pfam" id="PF01568">
    <property type="entry name" value="Molydop_binding"/>
    <property type="match status" value="1"/>
</dbReference>
<dbReference type="PANTHER" id="PTHR43742">
    <property type="entry name" value="TRIMETHYLAMINE-N-OXIDE REDUCTASE"/>
    <property type="match status" value="1"/>
</dbReference>
<dbReference type="Gene3D" id="2.20.25.90">
    <property type="entry name" value="ADC-like domains"/>
    <property type="match status" value="1"/>
</dbReference>
<name>A0ABX1N407_9RHOO</name>
<keyword evidence="3" id="KW-0408">Iron</keyword>
<dbReference type="Pfam" id="PF04879">
    <property type="entry name" value="Molybdop_Fe4S4"/>
    <property type="match status" value="1"/>
</dbReference>
<dbReference type="PANTHER" id="PTHR43742:SF6">
    <property type="entry name" value="OXIDOREDUCTASE YYAE-RELATED"/>
    <property type="match status" value="1"/>
</dbReference>
<dbReference type="Gene3D" id="3.40.50.740">
    <property type="match status" value="1"/>
</dbReference>
<keyword evidence="2" id="KW-0479">Metal-binding</keyword>
<dbReference type="InterPro" id="IPR006963">
    <property type="entry name" value="Mopterin_OxRdtase_4Fe-4S_dom"/>
</dbReference>
<dbReference type="InterPro" id="IPR006657">
    <property type="entry name" value="MoPterin_dinucl-bd_dom"/>
</dbReference>
<keyword evidence="7" id="KW-1185">Reference proteome</keyword>
<dbReference type="SUPFAM" id="SSF50692">
    <property type="entry name" value="ADC-like"/>
    <property type="match status" value="1"/>
</dbReference>
<dbReference type="InterPro" id="IPR006656">
    <property type="entry name" value="Mopterin_OxRdtase"/>
</dbReference>
<dbReference type="PROSITE" id="PS51669">
    <property type="entry name" value="4FE4S_MOW_BIS_MGD"/>
    <property type="match status" value="1"/>
</dbReference>
<dbReference type="InterPro" id="IPR037949">
    <property type="entry name" value="MopB_CT_Acetylene-hydratase"/>
</dbReference>
<dbReference type="CDD" id="cd02781">
    <property type="entry name" value="MopB_CT_Acetylene-hydratase"/>
    <property type="match status" value="1"/>
</dbReference>
<evidence type="ECO:0000313" key="7">
    <source>
        <dbReference type="Proteomes" id="UP000601990"/>
    </source>
</evidence>
<evidence type="ECO:0000259" key="5">
    <source>
        <dbReference type="PROSITE" id="PS51669"/>
    </source>
</evidence>
<evidence type="ECO:0000256" key="4">
    <source>
        <dbReference type="ARBA" id="ARBA00023014"/>
    </source>
</evidence>
<keyword evidence="4" id="KW-0411">Iron-sulfur</keyword>
<dbReference type="SUPFAM" id="SSF53706">
    <property type="entry name" value="Formate dehydrogenase/DMSO reductase, domains 1-3"/>
    <property type="match status" value="1"/>
</dbReference>
<dbReference type="Gene3D" id="2.40.40.20">
    <property type="match status" value="1"/>
</dbReference>
<organism evidence="6 7">
    <name type="scientific">Aromatoleum buckelii</name>
    <dbReference type="NCBI Taxonomy" id="200254"/>
    <lineage>
        <taxon>Bacteria</taxon>
        <taxon>Pseudomonadati</taxon>
        <taxon>Pseudomonadota</taxon>
        <taxon>Betaproteobacteria</taxon>
        <taxon>Rhodocyclales</taxon>
        <taxon>Rhodocyclaceae</taxon>
        <taxon>Aromatoleum</taxon>
    </lineage>
</organism>
<reference evidence="6" key="1">
    <citation type="submission" date="2019-12" db="EMBL/GenBank/DDBJ databases">
        <title>Comparative genomics gives insights into the taxonomy of the Azoarcus-Aromatoleum group and reveals separate origins of nif in the plant-associated Azoarcus and non-plant-associated Aromatoleum sub-groups.</title>
        <authorList>
            <person name="Lafos M."/>
            <person name="Maluk M."/>
            <person name="Batista M."/>
            <person name="Junghare M."/>
            <person name="Carmona M."/>
            <person name="Faoro H."/>
            <person name="Cruz L.M."/>
            <person name="Battistoni F."/>
            <person name="De Souza E."/>
            <person name="Pedrosa F."/>
            <person name="Chen W.-M."/>
            <person name="Poole P.S."/>
            <person name="Dixon R.A."/>
            <person name="James E.K."/>
        </authorList>
    </citation>
    <scope>NUCLEOTIDE SEQUENCE</scope>
    <source>
        <strain evidence="6">U120</strain>
    </source>
</reference>
<dbReference type="InterPro" id="IPR050612">
    <property type="entry name" value="Prok_Mopterin_Oxidored"/>
</dbReference>
<dbReference type="Proteomes" id="UP000601990">
    <property type="component" value="Unassembled WGS sequence"/>
</dbReference>
<comment type="caution">
    <text evidence="6">The sequence shown here is derived from an EMBL/GenBank/DDBJ whole genome shotgun (WGS) entry which is preliminary data.</text>
</comment>
<dbReference type="EMBL" id="WTVH01000021">
    <property type="protein sequence ID" value="NMF93980.1"/>
    <property type="molecule type" value="Genomic_DNA"/>
</dbReference>
<protein>
    <submittedName>
        <fullName evidence="6">Molybdopterin-dependent oxidoreductase</fullName>
    </submittedName>
</protein>
<dbReference type="Pfam" id="PF00384">
    <property type="entry name" value="Molybdopterin"/>
    <property type="match status" value="1"/>
</dbReference>
<sequence length="713" mass="76237">MSDPSTRQRIPTYCALCISRCGCLAVVEDGRLLGVEPDPAHPTGKALCIKAKAAPELVHHPDRLTMPLRRTRPKAEADPGWRAISWDEALDEIGDRLRAIGPLATTFAVTTPSGTAIADSFGWIHRLAHAFGSPNLIFATENCNWHKDFSPALTWGAGIGMPDYENTGCILLWGFDPAATWLAQTEEIRRAQKRGACLVVIDPRGAGLARGADLWLAPRPGSDAALALGLIHLLLEDGHIDRDFLARHSDAFDPAPDGHGTVLEHLAERAAGFPPERVAELTGVDATAVRQAARLIATSGPLSFFTWTGTCQQANATQTTRAINLLYALTGWLDAPGGNVWFAKPPLADIAGFELVDAATRQHTYARQERPLGPSSKGWVTSRDFFNAVLASPAPHALVSFGGNFLLTKPGAALAEKALAGLDFFVQTELFHTPTTRWGDLVLPVASCWERPGLQGGFMVSQAAESHVQLRPAVAAPPGEARADTAIVFAIAHRLGLDQRFFGGDPAAGLAHVLAPAGLTPEAVRAAPRGLTVPLATRYRKYEDEGFATPGGKLQLWSAALAGAGHDPLPDYAPPTVDPRFPWRLTCGKITPYCHSQQRNQPALRRHAPQPVAELAPDVAAAAGVADGEKVAIRAASGEMRAAARINRHLAVGTVWAQYGWWSAEEAVNYNACSDAECFDPVAGSNALRGIPCAVERLVSDRDRGSLGFGRRP</sequence>
<comment type="similarity">
    <text evidence="1">Belongs to the prokaryotic molybdopterin-containing oxidoreductase family.</text>
</comment>
<dbReference type="RefSeq" id="WP_169199224.1">
    <property type="nucleotide sequence ID" value="NZ_WTVH02000009.1"/>
</dbReference>
<evidence type="ECO:0000256" key="1">
    <source>
        <dbReference type="ARBA" id="ARBA00010312"/>
    </source>
</evidence>
<evidence type="ECO:0000256" key="3">
    <source>
        <dbReference type="ARBA" id="ARBA00023004"/>
    </source>
</evidence>
<evidence type="ECO:0000256" key="2">
    <source>
        <dbReference type="ARBA" id="ARBA00022723"/>
    </source>
</evidence>